<dbReference type="GO" id="GO:0008199">
    <property type="term" value="F:ferric iron binding"/>
    <property type="evidence" value="ECO:0007669"/>
    <property type="project" value="InterPro"/>
</dbReference>
<comment type="function">
    <text evidence="1 9">Iron-storage protein.</text>
</comment>
<keyword evidence="3 9" id="KW-0409">Iron storage</keyword>
<feature type="binding site" evidence="8">
    <location>
        <position position="51"/>
    </location>
    <ligand>
        <name>Fe cation</name>
        <dbReference type="ChEBI" id="CHEBI:24875"/>
        <label>1</label>
    </ligand>
</feature>
<keyword evidence="5" id="KW-0560">Oxidoreductase</keyword>
<gene>
    <name evidence="11" type="ORF">M1R53_01470</name>
</gene>
<evidence type="ECO:0000256" key="4">
    <source>
        <dbReference type="ARBA" id="ARBA00022723"/>
    </source>
</evidence>
<feature type="binding site" evidence="8">
    <location>
        <position position="128"/>
    </location>
    <ligand>
        <name>Fe cation</name>
        <dbReference type="ChEBI" id="CHEBI:24875"/>
        <label>1</label>
    </ligand>
</feature>
<dbReference type="InterPro" id="IPR009040">
    <property type="entry name" value="Ferritin-like_diiron"/>
</dbReference>
<dbReference type="InterPro" id="IPR001519">
    <property type="entry name" value="Ferritin"/>
</dbReference>
<keyword evidence="6 8" id="KW-0408">Iron</keyword>
<evidence type="ECO:0000256" key="2">
    <source>
        <dbReference type="ARBA" id="ARBA00006950"/>
    </source>
</evidence>
<evidence type="ECO:0000256" key="8">
    <source>
        <dbReference type="PIRSR" id="PIRSR601519-1"/>
    </source>
</evidence>
<evidence type="ECO:0000256" key="6">
    <source>
        <dbReference type="ARBA" id="ARBA00023004"/>
    </source>
</evidence>
<accession>A0A9E7DJU4</accession>
<comment type="similarity">
    <text evidence="2 9">Belongs to the ferritin family. Prokaryotic subfamily.</text>
</comment>
<evidence type="ECO:0000313" key="11">
    <source>
        <dbReference type="EMBL" id="UQK59369.1"/>
    </source>
</evidence>
<dbReference type="Pfam" id="PF00210">
    <property type="entry name" value="Ferritin"/>
    <property type="match status" value="1"/>
</dbReference>
<dbReference type="EMBL" id="CP096649">
    <property type="protein sequence ID" value="UQK59369.1"/>
    <property type="molecule type" value="Genomic_DNA"/>
</dbReference>
<dbReference type="GO" id="GO:0005829">
    <property type="term" value="C:cytosol"/>
    <property type="evidence" value="ECO:0007669"/>
    <property type="project" value="TreeGrafter"/>
</dbReference>
<protein>
    <recommendedName>
        <fullName evidence="9">Ferritin</fullName>
        <ecNumber evidence="9">1.16.3.2</ecNumber>
    </recommendedName>
</protein>
<evidence type="ECO:0000256" key="1">
    <source>
        <dbReference type="ARBA" id="ARBA00002485"/>
    </source>
</evidence>
<dbReference type="InterPro" id="IPR012347">
    <property type="entry name" value="Ferritin-like"/>
</dbReference>
<evidence type="ECO:0000259" key="10">
    <source>
        <dbReference type="PROSITE" id="PS50905"/>
    </source>
</evidence>
<keyword evidence="12" id="KW-1185">Reference proteome</keyword>
<organism evidence="11 12">
    <name type="scientific">Fenollaria massiliensis</name>
    <dbReference type="NCBI Taxonomy" id="938288"/>
    <lineage>
        <taxon>Bacteria</taxon>
        <taxon>Bacillati</taxon>
        <taxon>Bacillota</taxon>
        <taxon>Clostridia</taxon>
        <taxon>Eubacteriales</taxon>
        <taxon>Fenollaria</taxon>
    </lineage>
</organism>
<dbReference type="RefSeq" id="WP_249242831.1">
    <property type="nucleotide sequence ID" value="NZ_CP096649.1"/>
</dbReference>
<feature type="binding site" evidence="8">
    <location>
        <position position="54"/>
    </location>
    <ligand>
        <name>Fe cation</name>
        <dbReference type="ChEBI" id="CHEBI:24875"/>
        <label>1</label>
    </ligand>
</feature>
<dbReference type="GO" id="GO:0006826">
    <property type="term" value="P:iron ion transport"/>
    <property type="evidence" value="ECO:0007669"/>
    <property type="project" value="InterPro"/>
</dbReference>
<feature type="binding site" evidence="8">
    <location>
        <position position="95"/>
    </location>
    <ligand>
        <name>Fe cation</name>
        <dbReference type="ChEBI" id="CHEBI:24875"/>
        <label>1</label>
    </ligand>
</feature>
<dbReference type="GO" id="GO:0008198">
    <property type="term" value="F:ferrous iron binding"/>
    <property type="evidence" value="ECO:0007669"/>
    <property type="project" value="TreeGrafter"/>
</dbReference>
<dbReference type="InterPro" id="IPR009078">
    <property type="entry name" value="Ferritin-like_SF"/>
</dbReference>
<dbReference type="SUPFAM" id="SSF47240">
    <property type="entry name" value="Ferritin-like"/>
    <property type="match status" value="1"/>
</dbReference>
<dbReference type="PANTHER" id="PTHR11431">
    <property type="entry name" value="FERRITIN"/>
    <property type="match status" value="1"/>
</dbReference>
<evidence type="ECO:0000256" key="9">
    <source>
        <dbReference type="RuleBase" id="RU361145"/>
    </source>
</evidence>
<dbReference type="PROSITE" id="PS50905">
    <property type="entry name" value="FERRITIN_LIKE"/>
    <property type="match status" value="1"/>
</dbReference>
<dbReference type="KEGG" id="fms:M1R53_01470"/>
<evidence type="ECO:0000256" key="3">
    <source>
        <dbReference type="ARBA" id="ARBA00022434"/>
    </source>
</evidence>
<dbReference type="EC" id="1.16.3.2" evidence="9"/>
<sequence length="163" mass="19501">MKISKKVVDALVEQYNFELESGYVYLAMVHDLKDKAWDGFSHFMDKQAHEEYEHATKFKNFIEEIGERVELKAIPEPMKEYKSVLEIFKTAYAHEQEVTKRIENIFDLALKEKNYVVVEFLNWFLKEQVEEEDNMRTIVEVLENLKDGYTGLYLYDKELGRRE</sequence>
<dbReference type="Gene3D" id="1.20.1260.10">
    <property type="match status" value="1"/>
</dbReference>
<dbReference type="AlphaFoldDB" id="A0A9E7DJU4"/>
<comment type="catalytic activity">
    <reaction evidence="7 9">
        <text>4 Fe(2+) + O2 + 6 H2O = 4 iron(III) oxide-hydroxide + 12 H(+)</text>
        <dbReference type="Rhea" id="RHEA:11972"/>
        <dbReference type="ChEBI" id="CHEBI:15377"/>
        <dbReference type="ChEBI" id="CHEBI:15378"/>
        <dbReference type="ChEBI" id="CHEBI:15379"/>
        <dbReference type="ChEBI" id="CHEBI:29033"/>
        <dbReference type="ChEBI" id="CHEBI:78619"/>
        <dbReference type="EC" id="1.16.3.2"/>
    </reaction>
</comment>
<keyword evidence="9" id="KW-0963">Cytoplasm</keyword>
<dbReference type="GO" id="GO:0004322">
    <property type="term" value="F:ferroxidase activity"/>
    <property type="evidence" value="ECO:0007669"/>
    <property type="project" value="TreeGrafter"/>
</dbReference>
<evidence type="ECO:0000256" key="7">
    <source>
        <dbReference type="ARBA" id="ARBA00048035"/>
    </source>
</evidence>
<feature type="domain" description="Ferritin-like diiron" evidence="10">
    <location>
        <begin position="1"/>
        <end position="146"/>
    </location>
</feature>
<dbReference type="InterPro" id="IPR008331">
    <property type="entry name" value="Ferritin_DPS_dom"/>
</dbReference>
<dbReference type="InterPro" id="IPR041719">
    <property type="entry name" value="Ferritin_prok"/>
</dbReference>
<proteinExistence type="inferred from homology"/>
<dbReference type="Proteomes" id="UP000831151">
    <property type="component" value="Chromosome"/>
</dbReference>
<dbReference type="GO" id="GO:0006879">
    <property type="term" value="P:intracellular iron ion homeostasis"/>
    <property type="evidence" value="ECO:0007669"/>
    <property type="project" value="UniProtKB-KW"/>
</dbReference>
<reference evidence="11" key="1">
    <citation type="submission" date="2022-04" db="EMBL/GenBank/DDBJ databases">
        <title>Complete genome sequences of Ezakiella coagulans and Fenollaria massiliensis.</title>
        <authorList>
            <person name="France M.T."/>
            <person name="Clifford J."/>
            <person name="Narina S."/>
            <person name="Rutt L."/>
            <person name="Ravel J."/>
        </authorList>
    </citation>
    <scope>NUCLEOTIDE SEQUENCE</scope>
    <source>
        <strain evidence="11">C0061C2</strain>
    </source>
</reference>
<dbReference type="GO" id="GO:0042802">
    <property type="term" value="F:identical protein binding"/>
    <property type="evidence" value="ECO:0007669"/>
    <property type="project" value="UniProtKB-ARBA"/>
</dbReference>
<dbReference type="CDD" id="cd01055">
    <property type="entry name" value="Nonheme_Ferritin"/>
    <property type="match status" value="1"/>
</dbReference>
<feature type="binding site" evidence="8">
    <location>
        <position position="18"/>
    </location>
    <ligand>
        <name>Fe cation</name>
        <dbReference type="ChEBI" id="CHEBI:24875"/>
        <label>1</label>
    </ligand>
</feature>
<comment type="subcellular location">
    <subcellularLocation>
        <location evidence="9">Cytoplasm</location>
    </subcellularLocation>
</comment>
<name>A0A9E7DJU4_9FIRM</name>
<keyword evidence="4 8" id="KW-0479">Metal-binding</keyword>
<dbReference type="FunFam" id="1.20.1260.10:FF:000001">
    <property type="entry name" value="Non-heme ferritin"/>
    <property type="match status" value="1"/>
</dbReference>
<evidence type="ECO:0000313" key="12">
    <source>
        <dbReference type="Proteomes" id="UP000831151"/>
    </source>
</evidence>
<dbReference type="PANTHER" id="PTHR11431:SF127">
    <property type="entry name" value="BACTERIAL NON-HEME FERRITIN"/>
    <property type="match status" value="1"/>
</dbReference>
<evidence type="ECO:0000256" key="5">
    <source>
        <dbReference type="ARBA" id="ARBA00023002"/>
    </source>
</evidence>